<evidence type="ECO:0000313" key="3">
    <source>
        <dbReference type="Proteomes" id="UP001055286"/>
    </source>
</evidence>
<proteinExistence type="predicted"/>
<protein>
    <recommendedName>
        <fullName evidence="4">Helix-turn-helix domain-containing protein</fullName>
    </recommendedName>
</protein>
<evidence type="ECO:0008006" key="4">
    <source>
        <dbReference type="Google" id="ProtNLM"/>
    </source>
</evidence>
<organism evidence="2 3">
    <name type="scientific">Methylobacterium frigidaeris</name>
    <dbReference type="NCBI Taxonomy" id="2038277"/>
    <lineage>
        <taxon>Bacteria</taxon>
        <taxon>Pseudomonadati</taxon>
        <taxon>Pseudomonadota</taxon>
        <taxon>Alphaproteobacteria</taxon>
        <taxon>Hyphomicrobiales</taxon>
        <taxon>Methylobacteriaceae</taxon>
        <taxon>Methylobacterium</taxon>
    </lineage>
</organism>
<sequence>MLIPRTLKPELLRILHSLPEEAWAHNLWRQTLYKELEAGRCNEDEISAFEQKSLSYIREAVREAFSGIPSRLDTKAPEKRSRSRAPVNRTRHARIIGVRYVRRHSLDPFVSHLVSAGARATLLYLIARCGKHRAFKKQTGLVATDLGIAQRTVQAHYAALEDAGYIVRGAVDPKTGATPIRLTDAVEPPPFKPAMEPAVSSHEAAAQESAPTKPIKGESKTTYVRDVDIAETDAGSRTTAMPPPHEPGAELPRPAQPRARALRDDEVLDEAFRRDREAQRESNRSETIGLTNFDRHLDRILVDIACKHAERQDNRGRPVRRGCDDEDLESRRAHRGTATEPDKNPVSRSWHMTRSTRVSERSLR</sequence>
<evidence type="ECO:0000313" key="2">
    <source>
        <dbReference type="EMBL" id="GJD66447.1"/>
    </source>
</evidence>
<evidence type="ECO:0000256" key="1">
    <source>
        <dbReference type="SAM" id="MobiDB-lite"/>
    </source>
</evidence>
<gene>
    <name evidence="2" type="ORF">MPEAHAMD_6645</name>
</gene>
<feature type="region of interest" description="Disordered" evidence="1">
    <location>
        <begin position="311"/>
        <end position="364"/>
    </location>
</feature>
<feature type="region of interest" description="Disordered" evidence="1">
    <location>
        <begin position="184"/>
        <end position="265"/>
    </location>
</feature>
<feature type="compositionally biased region" description="Polar residues" evidence="1">
    <location>
        <begin position="346"/>
        <end position="356"/>
    </location>
</feature>
<dbReference type="RefSeq" id="WP_238193486.1">
    <property type="nucleotide sequence ID" value="NZ_BPQJ01000065.1"/>
</dbReference>
<dbReference type="AlphaFoldDB" id="A0AA37HHY1"/>
<feature type="compositionally biased region" description="Basic and acidic residues" evidence="1">
    <location>
        <begin position="215"/>
        <end position="228"/>
    </location>
</feature>
<keyword evidence="3" id="KW-1185">Reference proteome</keyword>
<dbReference type="Proteomes" id="UP001055286">
    <property type="component" value="Unassembled WGS sequence"/>
</dbReference>
<dbReference type="EMBL" id="BPQJ01000065">
    <property type="protein sequence ID" value="GJD66447.1"/>
    <property type="molecule type" value="Genomic_DNA"/>
</dbReference>
<accession>A0AA37HHY1</accession>
<reference evidence="2" key="1">
    <citation type="journal article" date="2016" name="Front. Microbiol.">
        <title>Genome Sequence of the Piezophilic, Mesophilic Sulfate-Reducing Bacterium Desulfovibrio indicus J2T.</title>
        <authorList>
            <person name="Cao J."/>
            <person name="Maignien L."/>
            <person name="Shao Z."/>
            <person name="Alain K."/>
            <person name="Jebbar M."/>
        </authorList>
    </citation>
    <scope>NUCLEOTIDE SEQUENCE</scope>
    <source>
        <strain evidence="2">JCM 32048</strain>
    </source>
</reference>
<reference evidence="2" key="2">
    <citation type="submission" date="2021-08" db="EMBL/GenBank/DDBJ databases">
        <authorList>
            <person name="Tani A."/>
            <person name="Ola A."/>
            <person name="Ogura Y."/>
            <person name="Katsura K."/>
            <person name="Hayashi T."/>
        </authorList>
    </citation>
    <scope>NUCLEOTIDE SEQUENCE</scope>
    <source>
        <strain evidence="2">JCM 32048</strain>
    </source>
</reference>
<name>A0AA37HHY1_9HYPH</name>
<comment type="caution">
    <text evidence="2">The sequence shown here is derived from an EMBL/GenBank/DDBJ whole genome shotgun (WGS) entry which is preliminary data.</text>
</comment>